<dbReference type="OrthoDB" id="1664162at2759"/>
<evidence type="ECO:0000256" key="1">
    <source>
        <dbReference type="SAM" id="Phobius"/>
    </source>
</evidence>
<accession>A0A9W7J8G8</accession>
<organism evidence="2 3">
    <name type="scientific">Hibiscus trionum</name>
    <name type="common">Flower of an hour</name>
    <dbReference type="NCBI Taxonomy" id="183268"/>
    <lineage>
        <taxon>Eukaryota</taxon>
        <taxon>Viridiplantae</taxon>
        <taxon>Streptophyta</taxon>
        <taxon>Embryophyta</taxon>
        <taxon>Tracheophyta</taxon>
        <taxon>Spermatophyta</taxon>
        <taxon>Magnoliopsida</taxon>
        <taxon>eudicotyledons</taxon>
        <taxon>Gunneridae</taxon>
        <taxon>Pentapetalae</taxon>
        <taxon>rosids</taxon>
        <taxon>malvids</taxon>
        <taxon>Malvales</taxon>
        <taxon>Malvaceae</taxon>
        <taxon>Malvoideae</taxon>
        <taxon>Hibiscus</taxon>
    </lineage>
</organism>
<dbReference type="Proteomes" id="UP001165190">
    <property type="component" value="Unassembled WGS sequence"/>
</dbReference>
<keyword evidence="1" id="KW-0472">Membrane</keyword>
<proteinExistence type="predicted"/>
<feature type="transmembrane region" description="Helical" evidence="1">
    <location>
        <begin position="37"/>
        <end position="56"/>
    </location>
</feature>
<reference evidence="2" key="1">
    <citation type="submission" date="2023-05" db="EMBL/GenBank/DDBJ databases">
        <title>Genome and transcriptome analyses reveal genes involved in the formation of fine ridges on petal epidermal cells in Hibiscus trionum.</title>
        <authorList>
            <person name="Koshimizu S."/>
            <person name="Masuda S."/>
            <person name="Ishii T."/>
            <person name="Shirasu K."/>
            <person name="Hoshino A."/>
            <person name="Arita M."/>
        </authorList>
    </citation>
    <scope>NUCLEOTIDE SEQUENCE</scope>
    <source>
        <strain evidence="2">Hamamatsu line</strain>
    </source>
</reference>
<gene>
    <name evidence="2" type="ORF">HRI_004659300</name>
</gene>
<comment type="caution">
    <text evidence="2">The sequence shown here is derived from an EMBL/GenBank/DDBJ whole genome shotgun (WGS) entry which is preliminary data.</text>
</comment>
<dbReference type="AlphaFoldDB" id="A0A9W7J8G8"/>
<dbReference type="EMBL" id="BSYR01000056">
    <property type="protein sequence ID" value="GMJ09901.1"/>
    <property type="molecule type" value="Genomic_DNA"/>
</dbReference>
<keyword evidence="3" id="KW-1185">Reference proteome</keyword>
<evidence type="ECO:0000313" key="2">
    <source>
        <dbReference type="EMBL" id="GMJ09901.1"/>
    </source>
</evidence>
<evidence type="ECO:0000313" key="3">
    <source>
        <dbReference type="Proteomes" id="UP001165190"/>
    </source>
</evidence>
<name>A0A9W7J8G8_HIBTR</name>
<protein>
    <submittedName>
        <fullName evidence="2">Aminophospholipid ATPase 1</fullName>
    </submittedName>
</protein>
<sequence length="104" mass="12018">MPTMHFSIKIHLKLIFLVHIFSDPCQLMPSNRAIFEIAQTGLFWLCLLAIIITALIPRFVVKVLYQFYTPCDVQIAQETEKFQARSESGAVEVEMNLILDHPRQ</sequence>
<keyword evidence="1" id="KW-0812">Transmembrane</keyword>
<keyword evidence="1" id="KW-1133">Transmembrane helix</keyword>